<keyword evidence="3" id="KW-0426">Late protein</keyword>
<evidence type="ECO:0000256" key="1">
    <source>
        <dbReference type="ARBA" id="ARBA00004307"/>
    </source>
</evidence>
<accession>G8XSY1</accession>
<dbReference type="InterPro" id="IPR002580">
    <property type="entry name" value="Herpes_UL24"/>
</dbReference>
<keyword evidence="6" id="KW-1185">Reference proteome</keyword>
<evidence type="ECO:0000313" key="6">
    <source>
        <dbReference type="Proteomes" id="UP000097892"/>
    </source>
</evidence>
<dbReference type="OrthoDB" id="20832at10239"/>
<sequence>MSSSGQKCRSLCDLPKYRAVVGKRKHFLLYRQIVRSLKSFQRFNCTLGGVFPPELATCRRSVFFEVTLLRRIPDCIVLFNIGKLDRKIVCYVFEFKTTQSSADAVSVRKHCTHYLQYVQGLRQLKDTVEDLKEFAIGGVEGDIWEVIPVIAFYQQNEMSPSFCRTFRVTTLRFRSESVVRALCRGQDESLRNVLSLTRAEDRARSRASSRARVRRRRLRAARGQRAVGTRARAAASAGRHRNRVKTKTG</sequence>
<comment type="subcellular location">
    <subcellularLocation>
        <location evidence="1">Host nucleus</location>
        <location evidence="1">Host nucleolus</location>
    </subcellularLocation>
    <subcellularLocation>
        <location evidence="2">Virion</location>
    </subcellularLocation>
</comment>
<dbReference type="KEGG" id="vg:11464297"/>
<feature type="compositionally biased region" description="Basic residues" evidence="4">
    <location>
        <begin position="205"/>
        <end position="222"/>
    </location>
</feature>
<dbReference type="GO" id="GO:0044196">
    <property type="term" value="C:host cell nucleolus"/>
    <property type="evidence" value="ECO:0007669"/>
    <property type="project" value="UniProtKB-SubCell"/>
</dbReference>
<dbReference type="GeneID" id="11464297"/>
<reference evidence="5" key="1">
    <citation type="submission" date="2011-12" db="EMBL/GenBank/DDBJ databases">
        <title>Comparative genomics of primate cytomegaloviruses.</title>
        <authorList>
            <person name="Davison A.J."/>
            <person name="Holton M."/>
            <person name="Dolan A."/>
            <person name="Dargan D.J."/>
            <person name="Gatherer D."/>
            <person name="Hayward G.S."/>
        </authorList>
    </citation>
    <scope>NUCLEOTIDE SEQUENCE [LARGE SCALE GENOMIC DNA]</scope>
    <source>
        <strain evidence="5">SqSHV</strain>
    </source>
</reference>
<feature type="region of interest" description="Disordered" evidence="4">
    <location>
        <begin position="205"/>
        <end position="249"/>
    </location>
</feature>
<dbReference type="Pfam" id="PF01646">
    <property type="entry name" value="Herpes_UL24"/>
    <property type="match status" value="1"/>
</dbReference>
<evidence type="ECO:0000256" key="2">
    <source>
        <dbReference type="ARBA" id="ARBA00004328"/>
    </source>
</evidence>
<proteinExistence type="predicted"/>
<dbReference type="Proteomes" id="UP000097892">
    <property type="component" value="Segment"/>
</dbReference>
<evidence type="ECO:0000313" key="5">
    <source>
        <dbReference type="EMBL" id="AEV80927.1"/>
    </source>
</evidence>
<feature type="compositionally biased region" description="Basic residues" evidence="4">
    <location>
        <begin position="238"/>
        <end position="249"/>
    </location>
</feature>
<organism evidence="5 6">
    <name type="scientific">Saimiriine betaherpesvirus 4</name>
    <dbReference type="NCBI Taxonomy" id="1535247"/>
    <lineage>
        <taxon>Viruses</taxon>
        <taxon>Duplodnaviria</taxon>
        <taxon>Heunggongvirae</taxon>
        <taxon>Peploviricota</taxon>
        <taxon>Herviviricetes</taxon>
        <taxon>Herpesvirales</taxon>
        <taxon>Orthoherpesviridae</taxon>
        <taxon>Betaherpesvirinae</taxon>
        <taxon>Cytomegalovirus</taxon>
        <taxon>Cytomegalovirus saimiriinebeta4</taxon>
    </lineage>
</organism>
<dbReference type="RefSeq" id="YP_004940239.1">
    <property type="nucleotide sequence ID" value="NC_016448.1"/>
</dbReference>
<gene>
    <name evidence="5" type="primary">UL76</name>
</gene>
<name>G8XSY1_9BETA</name>
<dbReference type="EMBL" id="FJ483967">
    <property type="protein sequence ID" value="AEV80927.1"/>
    <property type="molecule type" value="Genomic_DNA"/>
</dbReference>
<evidence type="ECO:0000256" key="3">
    <source>
        <dbReference type="ARBA" id="ARBA00022921"/>
    </source>
</evidence>
<evidence type="ECO:0000256" key="4">
    <source>
        <dbReference type="SAM" id="MobiDB-lite"/>
    </source>
</evidence>
<feature type="compositionally biased region" description="Low complexity" evidence="4">
    <location>
        <begin position="223"/>
        <end position="237"/>
    </location>
</feature>
<protein>
    <submittedName>
        <fullName evidence="5">Nuclear protein UL24</fullName>
    </submittedName>
</protein>